<comment type="caution">
    <text evidence="8">The sequence shown here is derived from an EMBL/GenBank/DDBJ whole genome shotgun (WGS) entry which is preliminary data.</text>
</comment>
<organism evidence="8 9">
    <name type="scientific">Clavelina lepadiformis</name>
    <name type="common">Light-bulb sea squirt</name>
    <name type="synonym">Ascidia lepadiformis</name>
    <dbReference type="NCBI Taxonomy" id="159417"/>
    <lineage>
        <taxon>Eukaryota</taxon>
        <taxon>Metazoa</taxon>
        <taxon>Chordata</taxon>
        <taxon>Tunicata</taxon>
        <taxon>Ascidiacea</taxon>
        <taxon>Aplousobranchia</taxon>
        <taxon>Clavelinidae</taxon>
        <taxon>Clavelina</taxon>
    </lineage>
</organism>
<keyword evidence="5" id="KW-0863">Zinc-finger</keyword>
<evidence type="ECO:0000313" key="8">
    <source>
        <dbReference type="EMBL" id="CAK8671496.1"/>
    </source>
</evidence>
<evidence type="ECO:0000256" key="4">
    <source>
        <dbReference type="ARBA" id="ARBA00049772"/>
    </source>
</evidence>
<feature type="region of interest" description="Disordered" evidence="6">
    <location>
        <begin position="141"/>
        <end position="219"/>
    </location>
</feature>
<keyword evidence="5" id="KW-0812">Transmembrane</keyword>
<name>A0ABP0EY22_CLALP</name>
<dbReference type="InterPro" id="IPR019273">
    <property type="entry name" value="Lunapark_Znf"/>
</dbReference>
<evidence type="ECO:0000259" key="7">
    <source>
        <dbReference type="Pfam" id="PF10058"/>
    </source>
</evidence>
<feature type="compositionally biased region" description="Polar residues" evidence="6">
    <location>
        <begin position="381"/>
        <end position="390"/>
    </location>
</feature>
<comment type="function">
    <text evidence="5">Plays a role in determining ER morphology.</text>
</comment>
<comment type="domain">
    <text evidence="5">The C4-type zinc finger motif is necessary both for its ER three-way tubular junction localization and formation.</text>
</comment>
<keyword evidence="5" id="KW-0256">Endoplasmic reticulum</keyword>
<dbReference type="Pfam" id="PF10058">
    <property type="entry name" value="Zn_ribbon_10"/>
    <property type="match status" value="1"/>
</dbReference>
<evidence type="ECO:0000256" key="5">
    <source>
        <dbReference type="RuleBase" id="RU367073"/>
    </source>
</evidence>
<protein>
    <recommendedName>
        <fullName evidence="4 5">Endoplasmic reticulum junction formation protein lunapark</fullName>
    </recommendedName>
</protein>
<evidence type="ECO:0000256" key="6">
    <source>
        <dbReference type="SAM" id="MobiDB-lite"/>
    </source>
</evidence>
<feature type="transmembrane region" description="Helical" evidence="5">
    <location>
        <begin position="42"/>
        <end position="65"/>
    </location>
</feature>
<dbReference type="Proteomes" id="UP001642483">
    <property type="component" value="Unassembled WGS sequence"/>
</dbReference>
<keyword evidence="5" id="KW-0472">Membrane</keyword>
<feature type="compositionally biased region" description="Polar residues" evidence="6">
    <location>
        <begin position="174"/>
        <end position="189"/>
    </location>
</feature>
<dbReference type="InterPro" id="IPR040115">
    <property type="entry name" value="Lnp"/>
</dbReference>
<dbReference type="PANTHER" id="PTHR22166:SF12">
    <property type="entry name" value="ENDOPLASMIC RETICULUM JUNCTION FORMATION PROTEIN LUNAPARK"/>
    <property type="match status" value="1"/>
</dbReference>
<reference evidence="8 9" key="1">
    <citation type="submission" date="2024-02" db="EMBL/GenBank/DDBJ databases">
        <authorList>
            <person name="Daric V."/>
            <person name="Darras S."/>
        </authorList>
    </citation>
    <scope>NUCLEOTIDE SEQUENCE [LARGE SCALE GENOMIC DNA]</scope>
</reference>
<dbReference type="EMBL" id="CAWYQH010000001">
    <property type="protein sequence ID" value="CAK8671496.1"/>
    <property type="molecule type" value="Genomic_DNA"/>
</dbReference>
<evidence type="ECO:0000256" key="2">
    <source>
        <dbReference type="ARBA" id="ARBA00009940"/>
    </source>
</evidence>
<feature type="transmembrane region" description="Helical" evidence="5">
    <location>
        <begin position="77"/>
        <end position="94"/>
    </location>
</feature>
<accession>A0ABP0EY22</accession>
<comment type="subunit">
    <text evidence="3">Homodimer; homodimerization requires the C4-type zinc finger motif and decreases during mitosis in a phosphorylation-dependent manner.</text>
</comment>
<keyword evidence="5" id="KW-0479">Metal-binding</keyword>
<proteinExistence type="inferred from homology"/>
<feature type="domain" description="Lunapark zinc ribbon" evidence="7">
    <location>
        <begin position="239"/>
        <end position="288"/>
    </location>
</feature>
<feature type="compositionally biased region" description="Polar residues" evidence="6">
    <location>
        <begin position="324"/>
        <end position="337"/>
    </location>
</feature>
<comment type="similarity">
    <text evidence="2 5">Belongs to the lunapark family.</text>
</comment>
<keyword evidence="5" id="KW-1133">Transmembrane helix</keyword>
<evidence type="ECO:0000313" key="9">
    <source>
        <dbReference type="Proteomes" id="UP001642483"/>
    </source>
</evidence>
<evidence type="ECO:0000256" key="1">
    <source>
        <dbReference type="ARBA" id="ARBA00004215"/>
    </source>
</evidence>
<evidence type="ECO:0000256" key="3">
    <source>
        <dbReference type="ARBA" id="ARBA00047002"/>
    </source>
</evidence>
<dbReference type="PANTHER" id="PTHR22166">
    <property type="entry name" value="ENDOPLASMIC RETICULUM JUNCTION FORMATION PROTEIN LUNAPARK"/>
    <property type="match status" value="1"/>
</dbReference>
<feature type="compositionally biased region" description="Polar residues" evidence="6">
    <location>
        <begin position="201"/>
        <end position="212"/>
    </location>
</feature>
<comment type="subcellular location">
    <subcellularLocation>
        <location evidence="1">Endoplasmic reticulum membrane</location>
        <topology evidence="1">Multi-pass membrane protein</topology>
        <orientation evidence="1">Cytoplasmic side</orientation>
    </subcellularLocation>
</comment>
<keyword evidence="5" id="KW-0862">Zinc</keyword>
<sequence>MGTLLSRWKKSKTTVETLEDIDKDIHRLEKFRKSNQALRSRVIGNFILYSVIIYIFGCAALYLFFSPTSWVEQCLQILPTLCFPILIYLLKRFLHWWFVRKISRNELELQDLKDRRKEILENVMETETYKKAKEILEKFDPETKKKLEEERQRRENPSGPPQTPGTELRRRNLPATSPQGNLARQQPAPSGTPVGRGIVGTGSSMTTPNYPLNGTGRGQLVPVPPPLPRPLIQPNRSTLEKIVEYFVGDGPNNRYALICKNCYSHNGMALREEFEYTDFRCAYCRFFNLARKQRPNAPKLPMRVQSPMVMCIGDVVKPMDQDGGNDSTATPSTVSKASDSEHEEMDMKSSIQPKNLFGSVDDALVEQNQEAEEVDSKEADSNSTATASPN</sequence>
<gene>
    <name evidence="8" type="ORF">CVLEPA_LOCUS555</name>
</gene>
<keyword evidence="9" id="KW-1185">Reference proteome</keyword>
<feature type="region of interest" description="Disordered" evidence="6">
    <location>
        <begin position="316"/>
        <end position="390"/>
    </location>
</feature>
<feature type="compositionally biased region" description="Basic and acidic residues" evidence="6">
    <location>
        <begin position="141"/>
        <end position="156"/>
    </location>
</feature>